<dbReference type="AlphaFoldDB" id="A0A292YD99"/>
<keyword evidence="2" id="KW-1185">Reference proteome</keyword>
<sequence length="52" mass="6228">MKMKLSNFQYLLEGKGLSNYSQKSKEICEKYKNTPQIELKKIVENYLKEKIK</sequence>
<organism evidence="1 2">
    <name type="scientific">Lebetimonas natsushimae</name>
    <dbReference type="NCBI Taxonomy" id="1936991"/>
    <lineage>
        <taxon>Bacteria</taxon>
        <taxon>Pseudomonadati</taxon>
        <taxon>Campylobacterota</taxon>
        <taxon>Epsilonproteobacteria</taxon>
        <taxon>Nautiliales</taxon>
        <taxon>Nautiliaceae</taxon>
        <taxon>Lebetimonas</taxon>
    </lineage>
</organism>
<gene>
    <name evidence="1" type="ORF">LNAT_P0955</name>
</gene>
<dbReference type="Proteomes" id="UP000217944">
    <property type="component" value="Unassembled WGS sequence"/>
</dbReference>
<proteinExistence type="predicted"/>
<name>A0A292YD99_9BACT</name>
<comment type="caution">
    <text evidence="1">The sequence shown here is derived from an EMBL/GenBank/DDBJ whole genome shotgun (WGS) entry which is preliminary data.</text>
</comment>
<protein>
    <submittedName>
        <fullName evidence="1">Uncharacterized protein</fullName>
    </submittedName>
</protein>
<evidence type="ECO:0000313" key="1">
    <source>
        <dbReference type="EMBL" id="GAX87658.1"/>
    </source>
</evidence>
<dbReference type="EMBL" id="BDME01000002">
    <property type="protein sequence ID" value="GAX87658.1"/>
    <property type="molecule type" value="Genomic_DNA"/>
</dbReference>
<accession>A0A292YD99</accession>
<evidence type="ECO:0000313" key="2">
    <source>
        <dbReference type="Proteomes" id="UP000217944"/>
    </source>
</evidence>
<reference evidence="1 2" key="1">
    <citation type="journal article" date="2017" name="Syst. Appl. Microbiol.">
        <title>Lebetimonas natsushimae sp. nov., a novel strictly anaerobic, moderately thermophilic chemoautotroph isolated from a deep-sea hydrothermal vent polychaete nest in the Mid-Okinawa Trough.</title>
        <authorList>
            <person name="Nagata R."/>
            <person name="Takaki Y."/>
            <person name="Tame A."/>
            <person name="Nunoura T."/>
            <person name="Muto H."/>
            <person name="Mino S."/>
            <person name="Sawayama S."/>
            <person name="Takai K."/>
            <person name="Nakagawa S."/>
        </authorList>
    </citation>
    <scope>NUCLEOTIDE SEQUENCE [LARGE SCALE GENOMIC DNA]</scope>
    <source>
        <strain evidence="1 2">HS1857</strain>
    </source>
</reference>